<feature type="region of interest" description="Disordered" evidence="2">
    <location>
        <begin position="23"/>
        <end position="43"/>
    </location>
</feature>
<feature type="compositionally biased region" description="Low complexity" evidence="2">
    <location>
        <begin position="595"/>
        <end position="606"/>
    </location>
</feature>
<protein>
    <submittedName>
        <fullName evidence="4">Uncharacterized protein</fullName>
    </submittedName>
</protein>
<dbReference type="GeneID" id="19013661"/>
<sequence length="649" mass="73806">MGKKKLASSSNYDQDEKFKKFPSFQLPFNNNNMNNNNNREGKKKSFLSNLKGKMDLNKYKENLMATAAGKIIAGAASGIGSMLLFAAVFKVVSAKTAETSDAKKEANKLDIERKARLADVRRQLAGPLRASAIELHERLEDILCTPPRRKSQLERVPQPVNFFALHFPDDPSDCVNSTLFRICAYLEKVLQFNHGVHVEGVSEEDTWQYLLDKKLASIQRAMASSIPRFDAVLKGERLTEVIAVMVSRAMVQYDDDGTAGASKFVDSLVGEKEAEDLADAVARYRKRTAAIHRTDSLGRSQQLFPEFEPATNLKERDFSASHFEFSREYRWPMRFFEDHQIAMAEIFASIRPKSEQTQTIGGRPQKEIEYIAFVAKIEEALALESENPPGSMRSNPWVHWMLPARSEIARYASLQAQNFKLLRRREMRELTAARARLVQLSKALQDLIDMLYMRFDHPAFKVKSRDDKFKHLKRLEMKKRQQEKFNRQASARAQKYWKIIEEYVPVIARNHSLEGIDRKGERQPWKFQIPFRKDSYEIPTRTGWEIVVASVGVGFAILLPPLLLQSVANKAVKSPRIPLSEWLQKTPKELMIAAKKSSSSASINNSGRKKQQSVPKPKVMVEEEITYVIAKDDGERGEFSSGLPPASSS</sequence>
<evidence type="ECO:0000313" key="4">
    <source>
        <dbReference type="EMBL" id="CCO66810.1"/>
    </source>
</evidence>
<dbReference type="RefSeq" id="XP_007511250.1">
    <property type="nucleotide sequence ID" value="XM_007511188.1"/>
</dbReference>
<dbReference type="OrthoDB" id="10444040at2759"/>
<feature type="coiled-coil region" evidence="1">
    <location>
        <begin position="430"/>
        <end position="492"/>
    </location>
</feature>
<keyword evidence="3" id="KW-1133">Transmembrane helix</keyword>
<organism evidence="4 5">
    <name type="scientific">Bathycoccus prasinos</name>
    <dbReference type="NCBI Taxonomy" id="41875"/>
    <lineage>
        <taxon>Eukaryota</taxon>
        <taxon>Viridiplantae</taxon>
        <taxon>Chlorophyta</taxon>
        <taxon>Mamiellophyceae</taxon>
        <taxon>Mamiellales</taxon>
        <taxon>Bathycoccaceae</taxon>
        <taxon>Bathycoccus</taxon>
    </lineage>
</organism>
<accession>K8F419</accession>
<dbReference type="EMBL" id="FO082270">
    <property type="protein sequence ID" value="CCO66810.1"/>
    <property type="molecule type" value="Genomic_DNA"/>
</dbReference>
<name>K8F419_9CHLO</name>
<dbReference type="AlphaFoldDB" id="K8F419"/>
<feature type="region of interest" description="Disordered" evidence="2">
    <location>
        <begin position="595"/>
        <end position="617"/>
    </location>
</feature>
<feature type="compositionally biased region" description="Low complexity" evidence="2">
    <location>
        <begin position="29"/>
        <end position="38"/>
    </location>
</feature>
<dbReference type="KEGG" id="bpg:Bathy09g01540"/>
<keyword evidence="3" id="KW-0472">Membrane</keyword>
<evidence type="ECO:0000256" key="2">
    <source>
        <dbReference type="SAM" id="MobiDB-lite"/>
    </source>
</evidence>
<evidence type="ECO:0000256" key="1">
    <source>
        <dbReference type="SAM" id="Coils"/>
    </source>
</evidence>
<evidence type="ECO:0000256" key="3">
    <source>
        <dbReference type="SAM" id="Phobius"/>
    </source>
</evidence>
<evidence type="ECO:0000313" key="5">
    <source>
        <dbReference type="Proteomes" id="UP000198341"/>
    </source>
</evidence>
<keyword evidence="3" id="KW-0812">Transmembrane</keyword>
<keyword evidence="1" id="KW-0175">Coiled coil</keyword>
<keyword evidence="5" id="KW-1185">Reference proteome</keyword>
<proteinExistence type="predicted"/>
<reference evidence="4 5" key="1">
    <citation type="submission" date="2011-10" db="EMBL/GenBank/DDBJ databases">
        <authorList>
            <person name="Genoscope - CEA"/>
        </authorList>
    </citation>
    <scope>NUCLEOTIDE SEQUENCE [LARGE SCALE GENOMIC DNA]</scope>
    <source>
        <strain evidence="4 5">RCC 1105</strain>
    </source>
</reference>
<feature type="transmembrane region" description="Helical" evidence="3">
    <location>
        <begin position="63"/>
        <end position="89"/>
    </location>
</feature>
<gene>
    <name evidence="4" type="ORF">Bathy09g01540</name>
</gene>
<dbReference type="Proteomes" id="UP000198341">
    <property type="component" value="Chromosome 9"/>
</dbReference>